<sequence length="98" mass="11483">MDEKIFSVKEIVKIALRKIVAETADSPNHAAVYIIRYDESNQNTRRRCFRSNLHRLMGSLPMSNYLPSNAFQYFHNRPIPLISHHVIFFSLSSDQEYP</sequence>
<keyword evidence="2" id="KW-1185">Reference proteome</keyword>
<comment type="caution">
    <text evidence="1">The sequence shown here is derived from an EMBL/GenBank/DDBJ whole genome shotgun (WGS) entry which is preliminary data.</text>
</comment>
<proteinExistence type="predicted"/>
<name>A0A4Y2ADD3_ARAVE</name>
<reference evidence="1 2" key="1">
    <citation type="journal article" date="2019" name="Sci. Rep.">
        <title>Orb-weaving spider Araneus ventricosus genome elucidates the spidroin gene catalogue.</title>
        <authorList>
            <person name="Kono N."/>
            <person name="Nakamura H."/>
            <person name="Ohtoshi R."/>
            <person name="Moran D.A.P."/>
            <person name="Shinohara A."/>
            <person name="Yoshida Y."/>
            <person name="Fujiwara M."/>
            <person name="Mori M."/>
            <person name="Tomita M."/>
            <person name="Arakawa K."/>
        </authorList>
    </citation>
    <scope>NUCLEOTIDE SEQUENCE [LARGE SCALE GENOMIC DNA]</scope>
</reference>
<gene>
    <name evidence="1" type="ORF">AVEN_41714_1</name>
</gene>
<organism evidence="1 2">
    <name type="scientific">Araneus ventricosus</name>
    <name type="common">Orbweaver spider</name>
    <name type="synonym">Epeira ventricosa</name>
    <dbReference type="NCBI Taxonomy" id="182803"/>
    <lineage>
        <taxon>Eukaryota</taxon>
        <taxon>Metazoa</taxon>
        <taxon>Ecdysozoa</taxon>
        <taxon>Arthropoda</taxon>
        <taxon>Chelicerata</taxon>
        <taxon>Arachnida</taxon>
        <taxon>Araneae</taxon>
        <taxon>Araneomorphae</taxon>
        <taxon>Entelegynae</taxon>
        <taxon>Araneoidea</taxon>
        <taxon>Araneidae</taxon>
        <taxon>Araneus</taxon>
    </lineage>
</organism>
<protein>
    <submittedName>
        <fullName evidence="1">Uncharacterized protein</fullName>
    </submittedName>
</protein>
<dbReference type="EMBL" id="BGPR01000012">
    <property type="protein sequence ID" value="GBL77256.1"/>
    <property type="molecule type" value="Genomic_DNA"/>
</dbReference>
<dbReference type="Proteomes" id="UP000499080">
    <property type="component" value="Unassembled WGS sequence"/>
</dbReference>
<dbReference type="AlphaFoldDB" id="A0A4Y2ADD3"/>
<evidence type="ECO:0000313" key="1">
    <source>
        <dbReference type="EMBL" id="GBL77256.1"/>
    </source>
</evidence>
<evidence type="ECO:0000313" key="2">
    <source>
        <dbReference type="Proteomes" id="UP000499080"/>
    </source>
</evidence>
<accession>A0A4Y2ADD3</accession>